<dbReference type="GO" id="GO:0005975">
    <property type="term" value="P:carbohydrate metabolic process"/>
    <property type="evidence" value="ECO:0007669"/>
    <property type="project" value="InterPro"/>
</dbReference>
<dbReference type="KEGG" id="bpdz:BBN53_11435"/>
<organism evidence="2 3">
    <name type="scientific">Bordetella pseudohinzii</name>
    <dbReference type="NCBI Taxonomy" id="1331258"/>
    <lineage>
        <taxon>Bacteria</taxon>
        <taxon>Pseudomonadati</taxon>
        <taxon>Pseudomonadota</taxon>
        <taxon>Betaproteobacteria</taxon>
        <taxon>Burkholderiales</taxon>
        <taxon>Alcaligenaceae</taxon>
        <taxon>Bordetella</taxon>
    </lineage>
</organism>
<protein>
    <submittedName>
        <fullName evidence="2">Putative urate catabolism protein</fullName>
    </submittedName>
</protein>
<evidence type="ECO:0000313" key="1">
    <source>
        <dbReference type="EMBL" id="ANY16454.1"/>
    </source>
</evidence>
<proteinExistence type="predicted"/>
<dbReference type="PANTHER" id="PTHR43123">
    <property type="entry name" value="POLYSACCHARIDE DEACETYLASE-RELATED"/>
    <property type="match status" value="1"/>
</dbReference>
<accession>A0A0M7CCN8</accession>
<dbReference type="AlphaFoldDB" id="A0A0J6CA55"/>
<accession>A0A0J6CA55</accession>
<dbReference type="PANTHER" id="PTHR43123:SF4">
    <property type="entry name" value="POLYSACCHARIDE DEACETYLASE"/>
    <property type="match status" value="1"/>
</dbReference>
<dbReference type="EMBL" id="CYTV01000001">
    <property type="protein sequence ID" value="CUI36383.1"/>
    <property type="molecule type" value="Genomic_DNA"/>
</dbReference>
<sequence>MVFDIKHTRYPFSQMHGRPAYEWPNGSRLAVYFALNVEAFEFGRNPGPDFTTMPAAPYHRGFAYRDYGNRVGIGRIVEAFEACPLAVLVNLSVYDACPEILEPFRARGDEFVGHGRTNSERQLDMTPEQEREVLIAVRERMLKEEGKRPQGWLGPFISQSAQTPELLVETGYRYMLDWWFDDQPQYFRTDNGPILAVPYPSMELNDIPALINRGLSDRDFEAMLIAAFDQQLRESAHTPQVYAVSIHTFLMGQPHRVGILRRVLAHIARHAGDVWLTTPGRIAEHAATLDLIPSLQESKL</sequence>
<reference evidence="1 4" key="2">
    <citation type="submission" date="2016-07" db="EMBL/GenBank/DDBJ databases">
        <title>Complete genome sequences of Bordetella pseudohinzii.</title>
        <authorList>
            <person name="Spilker T."/>
            <person name="Darrah R."/>
            <person name="LiPuma J.J."/>
        </authorList>
    </citation>
    <scope>NUCLEOTIDE SEQUENCE [LARGE SCALE GENOMIC DNA]</scope>
    <source>
        <strain evidence="1 4">HI4681</strain>
    </source>
</reference>
<evidence type="ECO:0000313" key="2">
    <source>
        <dbReference type="EMBL" id="CUI36383.1"/>
    </source>
</evidence>
<dbReference type="Proteomes" id="UP000092950">
    <property type="component" value="Chromosome"/>
</dbReference>
<evidence type="ECO:0000313" key="3">
    <source>
        <dbReference type="Proteomes" id="UP000053096"/>
    </source>
</evidence>
<dbReference type="RefSeq" id="WP_043209331.1">
    <property type="nucleotide sequence ID" value="NZ_CAJGUP010000197.1"/>
</dbReference>
<gene>
    <name evidence="1" type="ORF">BBN53_11435</name>
    <name evidence="2" type="ORF">ERS370011_00269</name>
</gene>
<dbReference type="Proteomes" id="UP000053096">
    <property type="component" value="Unassembled WGS sequence"/>
</dbReference>
<dbReference type="OrthoDB" id="9787041at2"/>
<evidence type="ECO:0000313" key="4">
    <source>
        <dbReference type="Proteomes" id="UP000092950"/>
    </source>
</evidence>
<reference evidence="2 3" key="1">
    <citation type="submission" date="2015-09" db="EMBL/GenBank/DDBJ databases">
        <authorList>
            <person name="Jackson K.R."/>
            <person name="Lunt B.L."/>
            <person name="Fisher J.N.B."/>
            <person name="Gardner A.V."/>
            <person name="Bailey M.E."/>
            <person name="Deus L.M."/>
            <person name="Earl A.S."/>
            <person name="Gibby P.D."/>
            <person name="Hartmann K.A."/>
            <person name="Liu J.E."/>
            <person name="Manci A.M."/>
            <person name="Nielsen D.A."/>
            <person name="Solomon M.B."/>
            <person name="Breakwell D.P."/>
            <person name="Burnett S.H."/>
            <person name="Grose J.H."/>
        </authorList>
    </citation>
    <scope>NUCLEOTIDE SEQUENCE [LARGE SCALE GENOMIC DNA]</scope>
    <source>
        <strain evidence="2 3">2789STDY5608636</strain>
    </source>
</reference>
<dbReference type="InterPro" id="IPR011330">
    <property type="entry name" value="Glyco_hydro/deAcase_b/a-brl"/>
</dbReference>
<dbReference type="Gene3D" id="3.20.20.370">
    <property type="entry name" value="Glycoside hydrolase/deacetylase"/>
    <property type="match status" value="1"/>
</dbReference>
<dbReference type="EMBL" id="CP016440">
    <property type="protein sequence ID" value="ANY16454.1"/>
    <property type="molecule type" value="Genomic_DNA"/>
</dbReference>
<name>A0A0J6CA55_9BORD</name>
<keyword evidence="4" id="KW-1185">Reference proteome</keyword>
<dbReference type="SUPFAM" id="SSF88713">
    <property type="entry name" value="Glycoside hydrolase/deacetylase"/>
    <property type="match status" value="1"/>
</dbReference>